<feature type="compositionally biased region" description="Low complexity" evidence="1">
    <location>
        <begin position="30"/>
        <end position="52"/>
    </location>
</feature>
<evidence type="ECO:0000256" key="1">
    <source>
        <dbReference type="SAM" id="MobiDB-lite"/>
    </source>
</evidence>
<dbReference type="KEGG" id="ctp:CTRG_04397"/>
<dbReference type="VEuPathDB" id="FungiDB:CTRG_04397"/>
<keyword evidence="3" id="KW-1185">Reference proteome</keyword>
<dbReference type="GeneID" id="8298629"/>
<organism evidence="2 3">
    <name type="scientific">Candida tropicalis (strain ATCC MYA-3404 / T1)</name>
    <name type="common">Yeast</name>
    <dbReference type="NCBI Taxonomy" id="294747"/>
    <lineage>
        <taxon>Eukaryota</taxon>
        <taxon>Fungi</taxon>
        <taxon>Dikarya</taxon>
        <taxon>Ascomycota</taxon>
        <taxon>Saccharomycotina</taxon>
        <taxon>Pichiomycetes</taxon>
        <taxon>Debaryomycetaceae</taxon>
        <taxon>Candida/Lodderomyces clade</taxon>
        <taxon>Candida</taxon>
    </lineage>
</organism>
<name>C5MEA5_CANTT</name>
<gene>
    <name evidence="2" type="ORF">CTRG_04397</name>
</gene>
<dbReference type="EMBL" id="GG692400">
    <property type="protein sequence ID" value="EER31615.1"/>
    <property type="molecule type" value="Genomic_DNA"/>
</dbReference>
<reference evidence="2 3" key="1">
    <citation type="journal article" date="2009" name="Nature">
        <title>Evolution of pathogenicity and sexual reproduction in eight Candida genomes.</title>
        <authorList>
            <person name="Butler G."/>
            <person name="Rasmussen M.D."/>
            <person name="Lin M.F."/>
            <person name="Santos M.A."/>
            <person name="Sakthikumar S."/>
            <person name="Munro C.A."/>
            <person name="Rheinbay E."/>
            <person name="Grabherr M."/>
            <person name="Forche A."/>
            <person name="Reedy J.L."/>
            <person name="Agrafioti I."/>
            <person name="Arnaud M.B."/>
            <person name="Bates S."/>
            <person name="Brown A.J."/>
            <person name="Brunke S."/>
            <person name="Costanzo M.C."/>
            <person name="Fitzpatrick D.A."/>
            <person name="de Groot P.W."/>
            <person name="Harris D."/>
            <person name="Hoyer L.L."/>
            <person name="Hube B."/>
            <person name="Klis F.M."/>
            <person name="Kodira C."/>
            <person name="Lennard N."/>
            <person name="Logue M.E."/>
            <person name="Martin R."/>
            <person name="Neiman A.M."/>
            <person name="Nikolaou E."/>
            <person name="Quail M.A."/>
            <person name="Quinn J."/>
            <person name="Santos M.C."/>
            <person name="Schmitzberger F.F."/>
            <person name="Sherlock G."/>
            <person name="Shah P."/>
            <person name="Silverstein K.A."/>
            <person name="Skrzypek M.S."/>
            <person name="Soll D."/>
            <person name="Staggs R."/>
            <person name="Stansfield I."/>
            <person name="Stumpf M.P."/>
            <person name="Sudbery P.E."/>
            <person name="Srikantha T."/>
            <person name="Zeng Q."/>
            <person name="Berman J."/>
            <person name="Berriman M."/>
            <person name="Heitman J."/>
            <person name="Gow N.A."/>
            <person name="Lorenz M.C."/>
            <person name="Birren B.W."/>
            <person name="Kellis M."/>
            <person name="Cuomo C.A."/>
        </authorList>
    </citation>
    <scope>NUCLEOTIDE SEQUENCE [LARGE SCALE GENOMIC DNA]</scope>
    <source>
        <strain evidence="3">ATCC MYA-3404 / T1</strain>
    </source>
</reference>
<dbReference type="Proteomes" id="UP000002037">
    <property type="component" value="Unassembled WGS sequence"/>
</dbReference>
<proteinExistence type="predicted"/>
<evidence type="ECO:0000313" key="2">
    <source>
        <dbReference type="EMBL" id="EER31615.1"/>
    </source>
</evidence>
<dbReference type="AlphaFoldDB" id="C5MEA5"/>
<protein>
    <submittedName>
        <fullName evidence="2">Uncharacterized protein</fullName>
    </submittedName>
</protein>
<evidence type="ECO:0000313" key="3">
    <source>
        <dbReference type="Proteomes" id="UP000002037"/>
    </source>
</evidence>
<feature type="region of interest" description="Disordered" evidence="1">
    <location>
        <begin position="28"/>
        <end position="52"/>
    </location>
</feature>
<sequence length="167" mass="19666">MELNYHSLATFNKVAQVQAQHMLSNKFHLNSTSNHNNHNSNRSSNNNSNNHNKLFIQPEQVSRPYMSSNPMNNTHKGRSQFQKRIRMAIIKKVNILTLDSVLPFKKVARARTKYRLLLHQLILLWFQVFSNQFHHQVSSRILHFQKKLDSLIRSRRQSVINKLIVIS</sequence>
<dbReference type="RefSeq" id="XP_002550100.1">
    <property type="nucleotide sequence ID" value="XM_002550054.1"/>
</dbReference>
<accession>C5MEA5</accession>
<dbReference type="HOGENOM" id="CLU_1594313_0_0_1"/>